<evidence type="ECO:0000256" key="6">
    <source>
        <dbReference type="ARBA" id="ARBA00023055"/>
    </source>
</evidence>
<protein>
    <recommendedName>
        <fullName evidence="11">SMP-LTD domain-containing protein</fullName>
    </recommendedName>
</protein>
<keyword evidence="4" id="KW-0812">Transmembrane</keyword>
<dbReference type="InterPro" id="IPR058825">
    <property type="entry name" value="MDM34_N"/>
</dbReference>
<evidence type="ECO:0000256" key="5">
    <source>
        <dbReference type="ARBA" id="ARBA00022787"/>
    </source>
</evidence>
<evidence type="ECO:0000256" key="1">
    <source>
        <dbReference type="ARBA" id="ARBA00004370"/>
    </source>
</evidence>
<accession>A0A1E3PF82</accession>
<feature type="compositionally biased region" description="Basic and acidic residues" evidence="10">
    <location>
        <begin position="61"/>
        <end position="70"/>
    </location>
</feature>
<feature type="region of interest" description="Disordered" evidence="10">
    <location>
        <begin position="296"/>
        <end position="328"/>
    </location>
</feature>
<sequence length="517" mass="58020">MSFNFDWSAFADQDNYLIFNRLKTVISDAFNRRRSNGNGYSNGSSHGNKGYNNHTNNYNNKSKETSDIRRGRNSLSSSWQNSRSLYSNSNSSGELGDGSLDFVEITQLTLGTRPPDLGILEIDDLGNGRFRGVLRLEYEGDAAMEFQTKVEANPLASMQMSAQAQGCPYSSFCTPQFLTETCSSLVVPIMFRVKNIKISSLVMFVFSPGRGVTLVFRHDPSITMDIESTLDGYADPTMRSRPIFNKIINRLRLRVESTMLDLFRNEIPELVHEASLNANVSWDALKVETKKPFTSNIKSSSISSKTKLESSSSSSISSRSPSVGDIEDDEDLAGVMSSSSFLDHIQNSLNQLYEEQRTLSLETPIITDTVHRSNFEACKAEGESSQSHRREKLRRRKIKLSDINKLIDSEPNFPPMKSRPVKTPILKPAETPVTPPRIINNANGRNSQTRPSLSSHKFCRQKSTVHKNSSPLKTRSNDDTFHVLYEDSIDYNIENGTAESISFLSPESWIPPPQYEL</sequence>
<dbReference type="GO" id="GO:0007005">
    <property type="term" value="P:mitochondrion organization"/>
    <property type="evidence" value="ECO:0007669"/>
    <property type="project" value="InterPro"/>
</dbReference>
<dbReference type="GO" id="GO:0015914">
    <property type="term" value="P:phospholipid transport"/>
    <property type="evidence" value="ECO:0007669"/>
    <property type="project" value="TreeGrafter"/>
</dbReference>
<feature type="compositionally biased region" description="Polar residues" evidence="10">
    <location>
        <begin position="440"/>
        <end position="455"/>
    </location>
</feature>
<evidence type="ECO:0000313" key="12">
    <source>
        <dbReference type="EMBL" id="ODQ64069.1"/>
    </source>
</evidence>
<dbReference type="AlphaFoldDB" id="A0A1E3PF82"/>
<feature type="compositionally biased region" description="Low complexity" evidence="10">
    <location>
        <begin position="296"/>
        <end position="322"/>
    </location>
</feature>
<dbReference type="PANTHER" id="PTHR28185">
    <property type="entry name" value="MITOCHONDRIAL DISTRIBUTION AND MORPHOLOGY PROTEIN 34"/>
    <property type="match status" value="1"/>
</dbReference>
<keyword evidence="5" id="KW-1000">Mitochondrion outer membrane</keyword>
<dbReference type="InterPro" id="IPR031468">
    <property type="entry name" value="SMP_LBD"/>
</dbReference>
<feature type="compositionally biased region" description="Low complexity" evidence="10">
    <location>
        <begin position="36"/>
        <end position="60"/>
    </location>
</feature>
<keyword evidence="13" id="KW-1185">Reference proteome</keyword>
<dbReference type="CDD" id="cd21673">
    <property type="entry name" value="SMP_Mdm34"/>
    <property type="match status" value="1"/>
</dbReference>
<reference evidence="12 13" key="1">
    <citation type="journal article" date="2016" name="Proc. Natl. Acad. Sci. U.S.A.">
        <title>Comparative genomics of biotechnologically important yeasts.</title>
        <authorList>
            <person name="Riley R."/>
            <person name="Haridas S."/>
            <person name="Wolfe K.H."/>
            <person name="Lopes M.R."/>
            <person name="Hittinger C.T."/>
            <person name="Goeker M."/>
            <person name="Salamov A.A."/>
            <person name="Wisecaver J.H."/>
            <person name="Long T.M."/>
            <person name="Calvey C.H."/>
            <person name="Aerts A.L."/>
            <person name="Barry K.W."/>
            <person name="Choi C."/>
            <person name="Clum A."/>
            <person name="Coughlan A.Y."/>
            <person name="Deshpande S."/>
            <person name="Douglass A.P."/>
            <person name="Hanson S.J."/>
            <person name="Klenk H.-P."/>
            <person name="LaButti K.M."/>
            <person name="Lapidus A."/>
            <person name="Lindquist E.A."/>
            <person name="Lipzen A.M."/>
            <person name="Meier-Kolthoff J.P."/>
            <person name="Ohm R.A."/>
            <person name="Otillar R.P."/>
            <person name="Pangilinan J.L."/>
            <person name="Peng Y."/>
            <person name="Rokas A."/>
            <person name="Rosa C.A."/>
            <person name="Scheuner C."/>
            <person name="Sibirny A.A."/>
            <person name="Slot J.C."/>
            <person name="Stielow J.B."/>
            <person name="Sun H."/>
            <person name="Kurtzman C.P."/>
            <person name="Blackwell M."/>
            <person name="Grigoriev I.V."/>
            <person name="Jeffries T.W."/>
        </authorList>
    </citation>
    <scope>NUCLEOTIDE SEQUENCE [LARGE SCALE GENOMIC DNA]</scope>
    <source>
        <strain evidence="12 13">DSM 6958</strain>
    </source>
</reference>
<evidence type="ECO:0000256" key="2">
    <source>
        <dbReference type="ARBA" id="ARBA00022448"/>
    </source>
</evidence>
<dbReference type="STRING" id="857566.A0A1E3PF82"/>
<feature type="domain" description="SMP-LTD" evidence="11">
    <location>
        <begin position="52"/>
        <end position="276"/>
    </location>
</feature>
<proteinExistence type="predicted"/>
<evidence type="ECO:0000259" key="11">
    <source>
        <dbReference type="PROSITE" id="PS51847"/>
    </source>
</evidence>
<keyword evidence="7" id="KW-0446">Lipid-binding</keyword>
<organism evidence="12 13">
    <name type="scientific">Nadsonia fulvescens var. elongata DSM 6958</name>
    <dbReference type="NCBI Taxonomy" id="857566"/>
    <lineage>
        <taxon>Eukaryota</taxon>
        <taxon>Fungi</taxon>
        <taxon>Dikarya</taxon>
        <taxon>Ascomycota</taxon>
        <taxon>Saccharomycotina</taxon>
        <taxon>Dipodascomycetes</taxon>
        <taxon>Dipodascales</taxon>
        <taxon>Dipodascales incertae sedis</taxon>
        <taxon>Nadsonia</taxon>
    </lineage>
</organism>
<name>A0A1E3PF82_9ASCO</name>
<dbReference type="Proteomes" id="UP000095009">
    <property type="component" value="Unassembled WGS sequence"/>
</dbReference>
<feature type="region of interest" description="Disordered" evidence="10">
    <location>
        <begin position="408"/>
        <end position="477"/>
    </location>
</feature>
<evidence type="ECO:0000256" key="8">
    <source>
        <dbReference type="ARBA" id="ARBA00023128"/>
    </source>
</evidence>
<dbReference type="GO" id="GO:0008289">
    <property type="term" value="F:lipid binding"/>
    <property type="evidence" value="ECO:0007669"/>
    <property type="project" value="UniProtKB-KW"/>
</dbReference>
<evidence type="ECO:0000256" key="9">
    <source>
        <dbReference type="ARBA" id="ARBA00023136"/>
    </source>
</evidence>
<keyword evidence="2" id="KW-0813">Transport</keyword>
<feature type="region of interest" description="Disordered" evidence="10">
    <location>
        <begin position="33"/>
        <end position="93"/>
    </location>
</feature>
<keyword evidence="6" id="KW-0445">Lipid transport</keyword>
<dbReference type="GO" id="GO:0032865">
    <property type="term" value="C:ERMES complex"/>
    <property type="evidence" value="ECO:0007669"/>
    <property type="project" value="InterPro"/>
</dbReference>
<evidence type="ECO:0000256" key="4">
    <source>
        <dbReference type="ARBA" id="ARBA00022692"/>
    </source>
</evidence>
<gene>
    <name evidence="12" type="ORF">NADFUDRAFT_53049</name>
</gene>
<dbReference type="InterPro" id="IPR027536">
    <property type="entry name" value="MDM34"/>
</dbReference>
<dbReference type="EMBL" id="KV454413">
    <property type="protein sequence ID" value="ODQ64069.1"/>
    <property type="molecule type" value="Genomic_DNA"/>
</dbReference>
<evidence type="ECO:0000256" key="7">
    <source>
        <dbReference type="ARBA" id="ARBA00023121"/>
    </source>
</evidence>
<evidence type="ECO:0000313" key="13">
    <source>
        <dbReference type="Proteomes" id="UP000095009"/>
    </source>
</evidence>
<dbReference type="PROSITE" id="PS51847">
    <property type="entry name" value="SMP"/>
    <property type="match status" value="1"/>
</dbReference>
<dbReference type="OrthoDB" id="17927at2759"/>
<comment type="subcellular location">
    <subcellularLocation>
        <location evidence="1">Membrane</location>
    </subcellularLocation>
</comment>
<evidence type="ECO:0000256" key="10">
    <source>
        <dbReference type="SAM" id="MobiDB-lite"/>
    </source>
</evidence>
<feature type="compositionally biased region" description="Low complexity" evidence="10">
    <location>
        <begin position="73"/>
        <end position="92"/>
    </location>
</feature>
<dbReference type="GO" id="GO:1990456">
    <property type="term" value="P:mitochondrion-endoplasmic reticulum membrane tethering"/>
    <property type="evidence" value="ECO:0007669"/>
    <property type="project" value="TreeGrafter"/>
</dbReference>
<dbReference type="Pfam" id="PF26545">
    <property type="entry name" value="Mdm34_N"/>
    <property type="match status" value="1"/>
</dbReference>
<evidence type="ECO:0000256" key="3">
    <source>
        <dbReference type="ARBA" id="ARBA00022452"/>
    </source>
</evidence>
<keyword evidence="9" id="KW-0472">Membrane</keyword>
<keyword evidence="8" id="KW-0496">Mitochondrion</keyword>
<keyword evidence="3" id="KW-1134">Transmembrane beta strand</keyword>
<dbReference type="PANTHER" id="PTHR28185:SF1">
    <property type="entry name" value="MITOCHONDRIAL DISTRIBUTION AND MORPHOLOGY PROTEIN 34"/>
    <property type="match status" value="1"/>
</dbReference>